<evidence type="ECO:0000313" key="2">
    <source>
        <dbReference type="Proteomes" id="UP000053927"/>
    </source>
</evidence>
<protein>
    <submittedName>
        <fullName evidence="1">Uncharacterized protein</fullName>
    </submittedName>
</protein>
<proteinExistence type="predicted"/>
<reference evidence="2" key="1">
    <citation type="journal article" date="2012" name="Science">
        <title>The Paleozoic origin of enzymatic lignin decomposition reconstructed from 31 fungal genomes.</title>
        <authorList>
            <person name="Floudas D."/>
            <person name="Binder M."/>
            <person name="Riley R."/>
            <person name="Barry K."/>
            <person name="Blanchette R.A."/>
            <person name="Henrissat B."/>
            <person name="Martinez A.T."/>
            <person name="Otillar R."/>
            <person name="Spatafora J.W."/>
            <person name="Yadav J.S."/>
            <person name="Aerts A."/>
            <person name="Benoit I."/>
            <person name="Boyd A."/>
            <person name="Carlson A."/>
            <person name="Copeland A."/>
            <person name="Coutinho P.M."/>
            <person name="de Vries R.P."/>
            <person name="Ferreira P."/>
            <person name="Findley K."/>
            <person name="Foster B."/>
            <person name="Gaskell J."/>
            <person name="Glotzer D."/>
            <person name="Gorecki P."/>
            <person name="Heitman J."/>
            <person name="Hesse C."/>
            <person name="Hori C."/>
            <person name="Igarashi K."/>
            <person name="Jurgens J.A."/>
            <person name="Kallen N."/>
            <person name="Kersten P."/>
            <person name="Kohler A."/>
            <person name="Kuees U."/>
            <person name="Kumar T.K.A."/>
            <person name="Kuo A."/>
            <person name="LaButti K."/>
            <person name="Larrondo L.F."/>
            <person name="Lindquist E."/>
            <person name="Ling A."/>
            <person name="Lombard V."/>
            <person name="Lucas S."/>
            <person name="Lundell T."/>
            <person name="Martin R."/>
            <person name="McLaughlin D.J."/>
            <person name="Morgenstern I."/>
            <person name="Morin E."/>
            <person name="Murat C."/>
            <person name="Nagy L.G."/>
            <person name="Nolan M."/>
            <person name="Ohm R.A."/>
            <person name="Patyshakuliyeva A."/>
            <person name="Rokas A."/>
            <person name="Ruiz-Duenas F.J."/>
            <person name="Sabat G."/>
            <person name="Salamov A."/>
            <person name="Samejima M."/>
            <person name="Schmutz J."/>
            <person name="Slot J.C."/>
            <person name="St John F."/>
            <person name="Stenlid J."/>
            <person name="Sun H."/>
            <person name="Sun S."/>
            <person name="Syed K."/>
            <person name="Tsang A."/>
            <person name="Wiebenga A."/>
            <person name="Young D."/>
            <person name="Pisabarro A."/>
            <person name="Eastwood D.C."/>
            <person name="Martin F."/>
            <person name="Cullen D."/>
            <person name="Grigoriev I.V."/>
            <person name="Hibbett D.S."/>
        </authorList>
    </citation>
    <scope>NUCLEOTIDE SEQUENCE [LARGE SCALE GENOMIC DNA]</scope>
    <source>
        <strain evidence="2">FP-91666</strain>
    </source>
</reference>
<feature type="non-terminal residue" evidence="1">
    <location>
        <position position="1"/>
    </location>
</feature>
<dbReference type="AlphaFoldDB" id="R7RXD1"/>
<sequence length="70" mass="7484">KCTSPISFAPVTVQRPCVSVTGPVNSSENNVGACKNDHFAQAPAEVTVRSPCVMREVTQDFVRFTSAENA</sequence>
<gene>
    <name evidence="1" type="ORF">STEHIDRAFT_126285</name>
</gene>
<dbReference type="KEGG" id="shs:STEHIDRAFT_126285"/>
<accession>R7RXD1</accession>
<dbReference type="RefSeq" id="XP_007311011.1">
    <property type="nucleotide sequence ID" value="XM_007310949.1"/>
</dbReference>
<organism evidence="1 2">
    <name type="scientific">Stereum hirsutum (strain FP-91666)</name>
    <name type="common">White-rot fungus</name>
    <dbReference type="NCBI Taxonomy" id="721885"/>
    <lineage>
        <taxon>Eukaryota</taxon>
        <taxon>Fungi</taxon>
        <taxon>Dikarya</taxon>
        <taxon>Basidiomycota</taxon>
        <taxon>Agaricomycotina</taxon>
        <taxon>Agaricomycetes</taxon>
        <taxon>Russulales</taxon>
        <taxon>Stereaceae</taxon>
        <taxon>Stereum</taxon>
    </lineage>
</organism>
<dbReference type="EMBL" id="JH687400">
    <property type="protein sequence ID" value="EIM80031.1"/>
    <property type="molecule type" value="Genomic_DNA"/>
</dbReference>
<name>R7RXD1_STEHR</name>
<dbReference type="Proteomes" id="UP000053927">
    <property type="component" value="Unassembled WGS sequence"/>
</dbReference>
<dbReference type="GeneID" id="18797735"/>
<evidence type="ECO:0000313" key="1">
    <source>
        <dbReference type="EMBL" id="EIM80031.1"/>
    </source>
</evidence>
<keyword evidence="2" id="KW-1185">Reference proteome</keyword>